<gene>
    <name evidence="1" type="ORF">CBM2594_U10049</name>
</gene>
<sequence length="73" mass="8170">MGRTRPKRVIRTSCSRDVQAAASHPETAADFARARKTLLVGYGLTWTGSRKYVQLCSALGSTRPRVDFCRDRL</sequence>
<evidence type="ECO:0000313" key="2">
    <source>
        <dbReference type="Proteomes" id="UP000257139"/>
    </source>
</evidence>
<organism evidence="1 2">
    <name type="scientific">Cupriavidus taiwanensis</name>
    <dbReference type="NCBI Taxonomy" id="164546"/>
    <lineage>
        <taxon>Bacteria</taxon>
        <taxon>Pseudomonadati</taxon>
        <taxon>Pseudomonadota</taxon>
        <taxon>Betaproteobacteria</taxon>
        <taxon>Burkholderiales</taxon>
        <taxon>Burkholderiaceae</taxon>
        <taxon>Cupriavidus</taxon>
    </lineage>
</organism>
<evidence type="ECO:0000313" key="1">
    <source>
        <dbReference type="EMBL" id="SPC25548.1"/>
    </source>
</evidence>
<comment type="caution">
    <text evidence="1">The sequence shown here is derived from an EMBL/GenBank/DDBJ whole genome shotgun (WGS) entry which is preliminary data.</text>
</comment>
<reference evidence="1 2" key="1">
    <citation type="submission" date="2018-01" db="EMBL/GenBank/DDBJ databases">
        <authorList>
            <person name="Clerissi C."/>
        </authorList>
    </citation>
    <scope>NUCLEOTIDE SEQUENCE [LARGE SCALE GENOMIC DNA]</scope>
    <source>
        <strain evidence="1">Cupriavidus taiwanensis STM 6021</strain>
    </source>
</reference>
<dbReference type="EMBL" id="OGUU01000045">
    <property type="protein sequence ID" value="SPC25548.1"/>
    <property type="molecule type" value="Genomic_DNA"/>
</dbReference>
<name>A0A7Z7NPT1_9BURK</name>
<protein>
    <submittedName>
        <fullName evidence="1">Uncharacterized protein</fullName>
    </submittedName>
</protein>
<dbReference type="Proteomes" id="UP000257139">
    <property type="component" value="Unassembled WGS sequence"/>
</dbReference>
<proteinExistence type="predicted"/>
<dbReference type="AlphaFoldDB" id="A0A7Z7NPT1"/>
<accession>A0A7Z7NPT1</accession>